<comment type="caution">
    <text evidence="2">The sequence shown here is derived from an EMBL/GenBank/DDBJ whole genome shotgun (WGS) entry which is preliminary data.</text>
</comment>
<gene>
    <name evidence="2" type="ORF">FB459_1408</name>
</gene>
<reference evidence="2 3" key="1">
    <citation type="submission" date="2019-06" db="EMBL/GenBank/DDBJ databases">
        <title>Sequencing the genomes of 1000 actinobacteria strains.</title>
        <authorList>
            <person name="Klenk H.-P."/>
        </authorList>
    </citation>
    <scope>NUCLEOTIDE SEQUENCE [LARGE SCALE GENOMIC DNA]</scope>
    <source>
        <strain evidence="2 3">DSM 19828</strain>
    </source>
</reference>
<name>A0A542EFA2_9MICO</name>
<dbReference type="InterPro" id="IPR026004">
    <property type="entry name" value="Septum_form"/>
</dbReference>
<keyword evidence="3" id="KW-1185">Reference proteome</keyword>
<organism evidence="2 3">
    <name type="scientific">Yimella lutea</name>
    <dbReference type="NCBI Taxonomy" id="587872"/>
    <lineage>
        <taxon>Bacteria</taxon>
        <taxon>Bacillati</taxon>
        <taxon>Actinomycetota</taxon>
        <taxon>Actinomycetes</taxon>
        <taxon>Micrococcales</taxon>
        <taxon>Dermacoccaceae</taxon>
        <taxon>Yimella</taxon>
    </lineage>
</organism>
<dbReference type="Proteomes" id="UP000320806">
    <property type="component" value="Unassembled WGS sequence"/>
</dbReference>
<evidence type="ECO:0000259" key="1">
    <source>
        <dbReference type="Pfam" id="PF13845"/>
    </source>
</evidence>
<evidence type="ECO:0000313" key="2">
    <source>
        <dbReference type="EMBL" id="TQJ13970.1"/>
    </source>
</evidence>
<feature type="domain" description="Septum formation-related" evidence="1">
    <location>
        <begin position="13"/>
        <end position="183"/>
    </location>
</feature>
<evidence type="ECO:0000313" key="3">
    <source>
        <dbReference type="Proteomes" id="UP000320806"/>
    </source>
</evidence>
<proteinExistence type="predicted"/>
<sequence length="209" mass="22533">MEVSALVPNKEYANDLVKRNALRSYTCLTEAAKYTGGPGYGTRFLSQGISASKDPKSAERIACVVMLYNETDTGIEKVSRSVKNAVKTDGFEKYQLCTSLPPSGDKVKMVPCSQPHVAESIGGFITGKFGDAYPGLDKHNANMLKQCRPYAQRYLGAQRRDIVASQNSSPASGWKRGQPITACFVETVGGVKVTKSMKGIGNKPLGSLK</sequence>
<accession>A0A542EFA2</accession>
<protein>
    <submittedName>
        <fullName evidence="2">Putative regulator of septum formation</fullName>
    </submittedName>
</protein>
<dbReference type="EMBL" id="VFMO01000001">
    <property type="protein sequence ID" value="TQJ13970.1"/>
    <property type="molecule type" value="Genomic_DNA"/>
</dbReference>
<dbReference type="AlphaFoldDB" id="A0A542EFA2"/>
<dbReference type="Pfam" id="PF13845">
    <property type="entry name" value="Septum_form"/>
    <property type="match status" value="1"/>
</dbReference>